<proteinExistence type="predicted"/>
<feature type="non-terminal residue" evidence="1">
    <location>
        <position position="1"/>
    </location>
</feature>
<protein>
    <submittedName>
        <fullName evidence="1">Uncharacterized protein</fullName>
    </submittedName>
</protein>
<reference evidence="2" key="1">
    <citation type="submission" date="2017-09" db="EMBL/GenBank/DDBJ databases">
        <title>Depth-based differentiation of microbial function through sediment-hosted aquifers and enrichment of novel symbionts in the deep terrestrial subsurface.</title>
        <authorList>
            <person name="Probst A.J."/>
            <person name="Ladd B."/>
            <person name="Jarett J.K."/>
            <person name="Geller-Mcgrath D.E."/>
            <person name="Sieber C.M.K."/>
            <person name="Emerson J.B."/>
            <person name="Anantharaman K."/>
            <person name="Thomas B.C."/>
            <person name="Malmstrom R."/>
            <person name="Stieglmeier M."/>
            <person name="Klingl A."/>
            <person name="Woyke T."/>
            <person name="Ryan C.M."/>
            <person name="Banfield J.F."/>
        </authorList>
    </citation>
    <scope>NUCLEOTIDE SEQUENCE [LARGE SCALE GENOMIC DNA]</scope>
</reference>
<gene>
    <name evidence="1" type="ORF">CO101_01185</name>
</gene>
<dbReference type="AlphaFoldDB" id="A0A2M8C600"/>
<dbReference type="EMBL" id="PFTZ01000041">
    <property type="protein sequence ID" value="PJB51661.1"/>
    <property type="molecule type" value="Genomic_DNA"/>
</dbReference>
<dbReference type="Proteomes" id="UP000229421">
    <property type="component" value="Unassembled WGS sequence"/>
</dbReference>
<sequence length="274" mass="28627">SFGAIAIGDRLSSSTNSGYAKKASSKDDYPFAIALSSLSSATGAIPIYVTTVSSGNLAKIMQGGSGILDAESVTKPKIAKKAVDAELLADNAVTTIQLADGAVTNLKLADAVITTPKIADGAITAIKIADDTITEAKLAPEVRTKLNAIGGGGSSANKQTAVFYEAGSNAREFWGDKQNGFAPSANITVSGFKINYKVTNKNGDKISVALYKWDGANEQVISEQNNLSQDDNGWYSLALAISDANKIISTSERVYVKIVSANNVSDITLTVEYE</sequence>
<accession>A0A2M8C600</accession>
<organism evidence="1 2">
    <name type="scientific">Candidatus Berkelbacteria bacterium CG_4_9_14_3_um_filter_39_23</name>
    <dbReference type="NCBI Taxonomy" id="1974508"/>
    <lineage>
        <taxon>Bacteria</taxon>
        <taxon>Candidatus Berkelbacteria</taxon>
    </lineage>
</organism>
<evidence type="ECO:0000313" key="2">
    <source>
        <dbReference type="Proteomes" id="UP000229421"/>
    </source>
</evidence>
<evidence type="ECO:0000313" key="1">
    <source>
        <dbReference type="EMBL" id="PJB51661.1"/>
    </source>
</evidence>
<comment type="caution">
    <text evidence="1">The sequence shown here is derived from an EMBL/GenBank/DDBJ whole genome shotgun (WGS) entry which is preliminary data.</text>
</comment>
<name>A0A2M8C600_9BACT</name>